<evidence type="ECO:0000259" key="10">
    <source>
        <dbReference type="Pfam" id="PF04316"/>
    </source>
</evidence>
<dbReference type="InterPro" id="IPR007412">
    <property type="entry name" value="FlgM"/>
</dbReference>
<feature type="compositionally biased region" description="Low complexity" evidence="9">
    <location>
        <begin position="27"/>
        <end position="57"/>
    </location>
</feature>
<comment type="caution">
    <text evidence="11">The sequence shown here is derived from an EMBL/GenBank/DDBJ whole genome shotgun (WGS) entry which is preliminary data.</text>
</comment>
<reference evidence="11 12" key="1">
    <citation type="submission" date="2022-04" db="EMBL/GenBank/DDBJ databases">
        <title>Identification of a novel bacterium isolated from mangrove sediments.</title>
        <authorList>
            <person name="Pan X."/>
        </authorList>
    </citation>
    <scope>NUCLEOTIDE SEQUENCE [LARGE SCALE GENOMIC DNA]</scope>
    <source>
        <strain evidence="11 12">B2638</strain>
    </source>
</reference>
<proteinExistence type="inferred from homology"/>
<evidence type="ECO:0000256" key="9">
    <source>
        <dbReference type="SAM" id="MobiDB-lite"/>
    </source>
</evidence>
<dbReference type="Pfam" id="PF04316">
    <property type="entry name" value="FlgM"/>
    <property type="match status" value="1"/>
</dbReference>
<feature type="domain" description="Anti-sigma-28 factor FlgM C-terminal" evidence="10">
    <location>
        <begin position="49"/>
        <end position="94"/>
    </location>
</feature>
<evidence type="ECO:0000256" key="8">
    <source>
        <dbReference type="ARBA" id="ARBA00030117"/>
    </source>
</evidence>
<evidence type="ECO:0000256" key="3">
    <source>
        <dbReference type="ARBA" id="ARBA00022491"/>
    </source>
</evidence>
<feature type="region of interest" description="Disordered" evidence="9">
    <location>
        <begin position="27"/>
        <end position="66"/>
    </location>
</feature>
<evidence type="ECO:0000256" key="5">
    <source>
        <dbReference type="ARBA" id="ARBA00023015"/>
    </source>
</evidence>
<dbReference type="InterPro" id="IPR031316">
    <property type="entry name" value="FlgM_C"/>
</dbReference>
<evidence type="ECO:0000256" key="1">
    <source>
        <dbReference type="ARBA" id="ARBA00005322"/>
    </source>
</evidence>
<evidence type="ECO:0000256" key="7">
    <source>
        <dbReference type="ARBA" id="ARBA00024739"/>
    </source>
</evidence>
<evidence type="ECO:0000313" key="12">
    <source>
        <dbReference type="Proteomes" id="UP001202281"/>
    </source>
</evidence>
<comment type="function">
    <text evidence="7">Responsible for the coupling of flagellin expression to flagellar assembly by preventing expression of the flagellin genes when a component of the middle class of proteins is defective. It negatively regulates flagellar genes by inhibiting the activity of FliA by directly binding to FliA.</text>
</comment>
<dbReference type="Proteomes" id="UP001202281">
    <property type="component" value="Unassembled WGS sequence"/>
</dbReference>
<dbReference type="NCBIfam" id="TIGR03824">
    <property type="entry name" value="FlgM_jcvi"/>
    <property type="match status" value="1"/>
</dbReference>
<keyword evidence="11" id="KW-0966">Cell projection</keyword>
<accession>A0ABT0BP49</accession>
<keyword evidence="6" id="KW-0804">Transcription</keyword>
<gene>
    <name evidence="11" type="primary">flgM</name>
    <name evidence="11" type="ORF">MTR66_08385</name>
</gene>
<keyword evidence="3" id="KW-0678">Repressor</keyword>
<keyword evidence="5" id="KW-0805">Transcription regulation</keyword>
<comment type="similarity">
    <text evidence="1">Belongs to the FlgM family.</text>
</comment>
<keyword evidence="4" id="KW-1005">Bacterial flagellum biogenesis</keyword>
<evidence type="ECO:0000313" key="11">
    <source>
        <dbReference type="EMBL" id="MCJ2186829.1"/>
    </source>
</evidence>
<organism evidence="11 12">
    <name type="scientific">Novosphingobium beihaiensis</name>
    <dbReference type="NCBI Taxonomy" id="2930389"/>
    <lineage>
        <taxon>Bacteria</taxon>
        <taxon>Pseudomonadati</taxon>
        <taxon>Pseudomonadota</taxon>
        <taxon>Alphaproteobacteria</taxon>
        <taxon>Sphingomonadales</taxon>
        <taxon>Sphingomonadaceae</taxon>
        <taxon>Novosphingobium</taxon>
    </lineage>
</organism>
<evidence type="ECO:0000256" key="2">
    <source>
        <dbReference type="ARBA" id="ARBA00017823"/>
    </source>
</evidence>
<keyword evidence="12" id="KW-1185">Reference proteome</keyword>
<name>A0ABT0BP49_9SPHN</name>
<dbReference type="RefSeq" id="WP_243919703.1">
    <property type="nucleotide sequence ID" value="NZ_JALHLG010000009.1"/>
</dbReference>
<dbReference type="SUPFAM" id="SSF101498">
    <property type="entry name" value="Anti-sigma factor FlgM"/>
    <property type="match status" value="1"/>
</dbReference>
<evidence type="ECO:0000256" key="4">
    <source>
        <dbReference type="ARBA" id="ARBA00022795"/>
    </source>
</evidence>
<keyword evidence="11" id="KW-0282">Flagellum</keyword>
<protein>
    <recommendedName>
        <fullName evidence="2">Negative regulator of flagellin synthesis</fullName>
    </recommendedName>
    <alternativeName>
        <fullName evidence="8">Anti-sigma-28 factor</fullName>
    </alternativeName>
</protein>
<evidence type="ECO:0000256" key="6">
    <source>
        <dbReference type="ARBA" id="ARBA00023163"/>
    </source>
</evidence>
<sequence length="105" mass="10409">MPPIEVGPARAASAIDARLARAAGGEALPGANGAAANRATSKNTSTAASTAVETSDALNPGEAPVDTDRVKAIRDAVESGSYPLVPAKIADAMIAAGVMLRSPKQ</sequence>
<dbReference type="InterPro" id="IPR035890">
    <property type="entry name" value="Anti-sigma-28_factor_FlgM_sf"/>
</dbReference>
<dbReference type="EMBL" id="JALHLG010000009">
    <property type="protein sequence ID" value="MCJ2186829.1"/>
    <property type="molecule type" value="Genomic_DNA"/>
</dbReference>
<keyword evidence="11" id="KW-0969">Cilium</keyword>